<keyword evidence="4" id="KW-1185">Reference proteome</keyword>
<dbReference type="OrthoDB" id="9798407at2"/>
<dbReference type="InterPro" id="IPR013022">
    <property type="entry name" value="Xyl_isomerase-like_TIM-brl"/>
</dbReference>
<dbReference type="PANTHER" id="PTHR12110">
    <property type="entry name" value="HYDROXYPYRUVATE ISOMERASE"/>
    <property type="match status" value="1"/>
</dbReference>
<accession>A0A521ECX1</accession>
<dbReference type="GO" id="GO:0016853">
    <property type="term" value="F:isomerase activity"/>
    <property type="evidence" value="ECO:0007669"/>
    <property type="project" value="UniProtKB-KW"/>
</dbReference>
<feature type="domain" description="Xylose isomerase-like TIM barrel" evidence="2">
    <location>
        <begin position="54"/>
        <end position="280"/>
    </location>
</feature>
<evidence type="ECO:0000259" key="2">
    <source>
        <dbReference type="Pfam" id="PF01261"/>
    </source>
</evidence>
<gene>
    <name evidence="3" type="ORF">SAMN06265221_11283</name>
</gene>
<dbReference type="Proteomes" id="UP000319014">
    <property type="component" value="Unassembled WGS sequence"/>
</dbReference>
<dbReference type="PANTHER" id="PTHR12110:SF41">
    <property type="entry name" value="INOSOSE DEHYDRATASE"/>
    <property type="match status" value="1"/>
</dbReference>
<name>A0A521ECX1_9RHOB</name>
<feature type="signal peptide" evidence="1">
    <location>
        <begin position="1"/>
        <end position="26"/>
    </location>
</feature>
<proteinExistence type="predicted"/>
<dbReference type="InterPro" id="IPR036237">
    <property type="entry name" value="Xyl_isomerase-like_sf"/>
</dbReference>
<reference evidence="3 4" key="1">
    <citation type="submission" date="2017-05" db="EMBL/GenBank/DDBJ databases">
        <authorList>
            <person name="Varghese N."/>
            <person name="Submissions S."/>
        </authorList>
    </citation>
    <scope>NUCLEOTIDE SEQUENCE [LARGE SCALE GENOMIC DNA]</scope>
    <source>
        <strain evidence="3 4">DSM 100094</strain>
    </source>
</reference>
<organism evidence="3 4">
    <name type="scientific">Paracoccus laeviglucosivorans</name>
    <dbReference type="NCBI Taxonomy" id="1197861"/>
    <lineage>
        <taxon>Bacteria</taxon>
        <taxon>Pseudomonadati</taxon>
        <taxon>Pseudomonadota</taxon>
        <taxon>Alphaproteobacteria</taxon>
        <taxon>Rhodobacterales</taxon>
        <taxon>Paracoccaceae</taxon>
        <taxon>Paracoccus</taxon>
    </lineage>
</organism>
<keyword evidence="1" id="KW-0732">Signal</keyword>
<protein>
    <submittedName>
        <fullName evidence="3">Sugar phosphate isomerase/epimerase</fullName>
    </submittedName>
</protein>
<keyword evidence="3" id="KW-0413">Isomerase</keyword>
<evidence type="ECO:0000313" key="4">
    <source>
        <dbReference type="Proteomes" id="UP000319014"/>
    </source>
</evidence>
<dbReference type="Gene3D" id="3.20.20.150">
    <property type="entry name" value="Divalent-metal-dependent TIM barrel enzymes"/>
    <property type="match status" value="1"/>
</dbReference>
<sequence length="289" mass="30853">MTYHTSTLRALLATAMFVAAPVAAVAQEARVTGELPIAVQMYTLRDHGTLDEQLAAVQAAGITAVETVGTQKVSAEELKAALDKHGIKAISTHAQIDDLRSDLDGVIAFNKAIGNDTIIVPHLKPEARPTDAAGWTALGEELKGMSDKLQAQDMQLGYHNHDFEMVDMGGKTALEVMMEAAGDDVVAELDLAWVSRGGFDPVEYLDRFDGRVFAIHAKDNAPAGEAADEKGFKALGEGVMDFAKILPAAEEAGAKWYIIEHDLPKDAAAVVKTGAEYLTKNLPEGATRD</sequence>
<dbReference type="InterPro" id="IPR050312">
    <property type="entry name" value="IolE/XylAMocC-like"/>
</dbReference>
<dbReference type="RefSeq" id="WP_142663727.1">
    <property type="nucleotide sequence ID" value="NZ_FXTK01000012.1"/>
</dbReference>
<dbReference type="SUPFAM" id="SSF51658">
    <property type="entry name" value="Xylose isomerase-like"/>
    <property type="match status" value="1"/>
</dbReference>
<dbReference type="EMBL" id="FXTK01000012">
    <property type="protein sequence ID" value="SMO81662.1"/>
    <property type="molecule type" value="Genomic_DNA"/>
</dbReference>
<evidence type="ECO:0000256" key="1">
    <source>
        <dbReference type="SAM" id="SignalP"/>
    </source>
</evidence>
<feature type="chain" id="PRO_5021777038" evidence="1">
    <location>
        <begin position="27"/>
        <end position="289"/>
    </location>
</feature>
<dbReference type="AlphaFoldDB" id="A0A521ECX1"/>
<dbReference type="Pfam" id="PF01261">
    <property type="entry name" value="AP_endonuc_2"/>
    <property type="match status" value="1"/>
</dbReference>
<evidence type="ECO:0000313" key="3">
    <source>
        <dbReference type="EMBL" id="SMO81662.1"/>
    </source>
</evidence>